<keyword evidence="1" id="KW-0802">TPR repeat</keyword>
<accession>A0A4V2XNA2</accession>
<evidence type="ECO:0000313" key="3">
    <source>
        <dbReference type="EMBL" id="TDC17336.1"/>
    </source>
</evidence>
<feature type="transmembrane region" description="Helical" evidence="2">
    <location>
        <begin position="235"/>
        <end position="255"/>
    </location>
</feature>
<name>A0A4V2XNA2_9ACTN</name>
<reference evidence="3 4" key="1">
    <citation type="submission" date="2019-03" db="EMBL/GenBank/DDBJ databases">
        <title>Draft genome sequences of novel Actinobacteria.</title>
        <authorList>
            <person name="Sahin N."/>
            <person name="Ay H."/>
            <person name="Saygin H."/>
        </authorList>
    </citation>
    <scope>NUCLEOTIDE SEQUENCE [LARGE SCALE GENOMIC DNA]</scope>
    <source>
        <strain evidence="3 4">JCM 30547</strain>
    </source>
</reference>
<dbReference type="Pfam" id="PF14559">
    <property type="entry name" value="TPR_19"/>
    <property type="match status" value="1"/>
</dbReference>
<dbReference type="Gene3D" id="1.25.40.10">
    <property type="entry name" value="Tetratricopeptide repeat domain"/>
    <property type="match status" value="1"/>
</dbReference>
<gene>
    <name evidence="3" type="ORF">E1261_37315</name>
</gene>
<dbReference type="AlphaFoldDB" id="A0A4V2XNA2"/>
<dbReference type="SUPFAM" id="SSF48452">
    <property type="entry name" value="TPR-like"/>
    <property type="match status" value="1"/>
</dbReference>
<protein>
    <submittedName>
        <fullName evidence="3">Tetratricopeptide repeat protein</fullName>
    </submittedName>
</protein>
<evidence type="ECO:0000256" key="2">
    <source>
        <dbReference type="SAM" id="Phobius"/>
    </source>
</evidence>
<comment type="caution">
    <text evidence="3">The sequence shown here is derived from an EMBL/GenBank/DDBJ whole genome shotgun (WGS) entry which is preliminary data.</text>
</comment>
<dbReference type="SMART" id="SM00028">
    <property type="entry name" value="TPR"/>
    <property type="match status" value="4"/>
</dbReference>
<proteinExistence type="predicted"/>
<organism evidence="3 4">
    <name type="scientific">Kribbella albertanoniae</name>
    <dbReference type="NCBI Taxonomy" id="1266829"/>
    <lineage>
        <taxon>Bacteria</taxon>
        <taxon>Bacillati</taxon>
        <taxon>Actinomycetota</taxon>
        <taxon>Actinomycetes</taxon>
        <taxon>Propionibacteriales</taxon>
        <taxon>Kribbellaceae</taxon>
        <taxon>Kribbella</taxon>
    </lineage>
</organism>
<dbReference type="InterPro" id="IPR011990">
    <property type="entry name" value="TPR-like_helical_dom_sf"/>
</dbReference>
<evidence type="ECO:0000313" key="4">
    <source>
        <dbReference type="Proteomes" id="UP000295075"/>
    </source>
</evidence>
<dbReference type="InterPro" id="IPR019734">
    <property type="entry name" value="TPR_rpt"/>
</dbReference>
<feature type="transmembrane region" description="Helical" evidence="2">
    <location>
        <begin position="261"/>
        <end position="281"/>
    </location>
</feature>
<keyword evidence="2" id="KW-1133">Transmembrane helix</keyword>
<keyword evidence="4" id="KW-1185">Reference proteome</keyword>
<dbReference type="PROSITE" id="PS50005">
    <property type="entry name" value="TPR"/>
    <property type="match status" value="1"/>
</dbReference>
<keyword evidence="2" id="KW-0472">Membrane</keyword>
<feature type="repeat" description="TPR" evidence="1">
    <location>
        <begin position="73"/>
        <end position="106"/>
    </location>
</feature>
<dbReference type="Proteomes" id="UP000295075">
    <property type="component" value="Unassembled WGS sequence"/>
</dbReference>
<keyword evidence="2" id="KW-0812">Transmembrane</keyword>
<dbReference type="RefSeq" id="WP_132414462.1">
    <property type="nucleotide sequence ID" value="NZ_SMKA01000278.1"/>
</dbReference>
<dbReference type="OrthoDB" id="3353922at2"/>
<sequence>MNEPTEARLQMAGHWLQIGHPERTLDELQGLWGDAAVDFRAYLFRGAALHQLDRNAEAIDVLKDGLALHGPFLPLLQVLGSALRAEGRLPEAEAAYLQGLSLDPNDPDLLIGYARVCLTAGQAEKASALVERAASHAPESAVVSAARAEVAFALGNDRDMRKHSTEALSHDPEDPHARALHGTASMLTGDSRSGYNSLASAAASQPGDRDLSEAAREAKLMNHPLMAPLRPFQRFNPLVVWIAAVGIIYGLKLAGLRPLSFVFAMAWLGFCIYSWVAPPLLRRWVNRGWGS</sequence>
<dbReference type="EMBL" id="SMKA01000278">
    <property type="protein sequence ID" value="TDC17336.1"/>
    <property type="molecule type" value="Genomic_DNA"/>
</dbReference>
<evidence type="ECO:0000256" key="1">
    <source>
        <dbReference type="PROSITE-ProRule" id="PRU00339"/>
    </source>
</evidence>